<dbReference type="GO" id="GO:0000166">
    <property type="term" value="F:nucleotide binding"/>
    <property type="evidence" value="ECO:0007669"/>
    <property type="project" value="InterPro"/>
</dbReference>
<gene>
    <name evidence="3" type="ORF">IV81_GL000665</name>
</gene>
<evidence type="ECO:0000313" key="4">
    <source>
        <dbReference type="Proteomes" id="UP000051859"/>
    </source>
</evidence>
<feature type="domain" description="GFO/IDH/MocA-like oxidoreductase" evidence="2">
    <location>
        <begin position="160"/>
        <end position="248"/>
    </location>
</feature>
<dbReference type="PANTHER" id="PTHR43054">
    <property type="match status" value="1"/>
</dbReference>
<dbReference type="PANTHER" id="PTHR43054:SF1">
    <property type="entry name" value="SCYLLO-INOSITOL 2-DEHYDROGENASE (NADP(+)) IOLU"/>
    <property type="match status" value="1"/>
</dbReference>
<dbReference type="Gene3D" id="3.30.360.10">
    <property type="entry name" value="Dihydrodipicolinate Reductase, domain 2"/>
    <property type="match status" value="1"/>
</dbReference>
<sequence length="335" mass="38211">MINFGIIGTNWITQQYIDAAHATGEWKLTAVYSRNLEKAYSFGEKNGATKFYDQIEDLINDKNVDAVYIASPNSLHFAQAKQVIEADKVAVVEKPMVANPTEWEQLDEALEKHPQALLFEAARHIHEDNFRAIRNQVGQMKLIQGATLTYAKYSSRYDSYLEGHEPNIFSLNFAGGALQDLGVYLAYDAVCWFGMPEEVAYFAQKIRTGVDGKGIAILRYPEFDVTLNIGKNINSELSSEIYGVKDSIVMDNAAELNRVEYIDEEGNRRLISDDPESNPMIAEARDFARVIQDPDNHINRKDYQNWLDLSRNVNKLLYNLRQNGKIYFTNEKEED</sequence>
<dbReference type="SUPFAM" id="SSF51735">
    <property type="entry name" value="NAD(P)-binding Rossmann-fold domains"/>
    <property type="match status" value="1"/>
</dbReference>
<name>A0A0R2KUK5_9LACO</name>
<dbReference type="InterPro" id="IPR000683">
    <property type="entry name" value="Gfo/Idh/MocA-like_OxRdtase_N"/>
</dbReference>
<dbReference type="Pfam" id="PF01408">
    <property type="entry name" value="GFO_IDH_MocA"/>
    <property type="match status" value="1"/>
</dbReference>
<evidence type="ECO:0000259" key="1">
    <source>
        <dbReference type="Pfam" id="PF01408"/>
    </source>
</evidence>
<dbReference type="RefSeq" id="WP_057803965.1">
    <property type="nucleotide sequence ID" value="NZ_JQBX01000019.1"/>
</dbReference>
<dbReference type="Gene3D" id="3.40.50.720">
    <property type="entry name" value="NAD(P)-binding Rossmann-like Domain"/>
    <property type="match status" value="1"/>
</dbReference>
<dbReference type="Proteomes" id="UP000051859">
    <property type="component" value="Unassembled WGS sequence"/>
</dbReference>
<dbReference type="STRING" id="331679.IV81_GL000665"/>
<organism evidence="3 4">
    <name type="scientific">Pediococcus stilesii</name>
    <dbReference type="NCBI Taxonomy" id="331679"/>
    <lineage>
        <taxon>Bacteria</taxon>
        <taxon>Bacillati</taxon>
        <taxon>Bacillota</taxon>
        <taxon>Bacilli</taxon>
        <taxon>Lactobacillales</taxon>
        <taxon>Lactobacillaceae</taxon>
        <taxon>Pediococcus</taxon>
    </lineage>
</organism>
<comment type="caution">
    <text evidence="3">The sequence shown here is derived from an EMBL/GenBank/DDBJ whole genome shotgun (WGS) entry which is preliminary data.</text>
</comment>
<proteinExistence type="predicted"/>
<reference evidence="3 4" key="1">
    <citation type="journal article" date="2015" name="Genome Announc.">
        <title>Expanding the biotechnology potential of lactobacilli through comparative genomics of 213 strains and associated genera.</title>
        <authorList>
            <person name="Sun Z."/>
            <person name="Harris H.M."/>
            <person name="McCann A."/>
            <person name="Guo C."/>
            <person name="Argimon S."/>
            <person name="Zhang W."/>
            <person name="Yang X."/>
            <person name="Jeffery I.B."/>
            <person name="Cooney J.C."/>
            <person name="Kagawa T.F."/>
            <person name="Liu W."/>
            <person name="Song Y."/>
            <person name="Salvetti E."/>
            <person name="Wrobel A."/>
            <person name="Rasinkangas P."/>
            <person name="Parkhill J."/>
            <person name="Rea M.C."/>
            <person name="O'Sullivan O."/>
            <person name="Ritari J."/>
            <person name="Douillard F.P."/>
            <person name="Paul Ross R."/>
            <person name="Yang R."/>
            <person name="Briner A.E."/>
            <person name="Felis G.E."/>
            <person name="de Vos W.M."/>
            <person name="Barrangou R."/>
            <person name="Klaenhammer T.R."/>
            <person name="Caufield P.W."/>
            <person name="Cui Y."/>
            <person name="Zhang H."/>
            <person name="O'Toole P.W."/>
        </authorList>
    </citation>
    <scope>NUCLEOTIDE SEQUENCE [LARGE SCALE GENOMIC DNA]</scope>
    <source>
        <strain evidence="3 4">DSM 18001</strain>
    </source>
</reference>
<dbReference type="SUPFAM" id="SSF55347">
    <property type="entry name" value="Glyceraldehyde-3-phosphate dehydrogenase-like, C-terminal domain"/>
    <property type="match status" value="1"/>
</dbReference>
<dbReference type="PATRIC" id="fig|331679.3.peg.672"/>
<dbReference type="EMBL" id="JQBX01000019">
    <property type="protein sequence ID" value="KRN93247.1"/>
    <property type="molecule type" value="Genomic_DNA"/>
</dbReference>
<protein>
    <submittedName>
        <fullName evidence="3">Dehydrogenase related protein</fullName>
    </submittedName>
</protein>
<keyword evidence="4" id="KW-1185">Reference proteome</keyword>
<evidence type="ECO:0000313" key="3">
    <source>
        <dbReference type="EMBL" id="KRN93247.1"/>
    </source>
</evidence>
<dbReference type="InterPro" id="IPR036291">
    <property type="entry name" value="NAD(P)-bd_dom_sf"/>
</dbReference>
<dbReference type="Pfam" id="PF22725">
    <property type="entry name" value="GFO_IDH_MocA_C3"/>
    <property type="match status" value="1"/>
</dbReference>
<accession>A0A0R2KUK5</accession>
<evidence type="ECO:0000259" key="2">
    <source>
        <dbReference type="Pfam" id="PF22725"/>
    </source>
</evidence>
<dbReference type="AlphaFoldDB" id="A0A0R2KUK5"/>
<dbReference type="InterPro" id="IPR055170">
    <property type="entry name" value="GFO_IDH_MocA-like_dom"/>
</dbReference>
<feature type="domain" description="Gfo/Idh/MocA-like oxidoreductase N-terminal" evidence="1">
    <location>
        <begin position="2"/>
        <end position="116"/>
    </location>
</feature>